<keyword evidence="1" id="KW-1133">Transmembrane helix</keyword>
<dbReference type="EMBL" id="AP011947">
    <property type="protein sequence ID" value="BAM40403.1"/>
    <property type="molecule type" value="Genomic_DNA"/>
</dbReference>
<protein>
    <submittedName>
        <fullName evidence="2">Uncharacterized protein</fullName>
    </submittedName>
</protein>
<dbReference type="GeneID" id="20715169"/>
<dbReference type="AlphaFoldDB" id="J4C896"/>
<dbReference type="VEuPathDB" id="PiroplasmaDB:TOT_020001078"/>
<dbReference type="RefSeq" id="XP_009690704.1">
    <property type="nucleotide sequence ID" value="XM_009692409.1"/>
</dbReference>
<evidence type="ECO:0000313" key="2">
    <source>
        <dbReference type="EMBL" id="BAM40403.1"/>
    </source>
</evidence>
<keyword evidence="3" id="KW-1185">Reference proteome</keyword>
<accession>J4C896</accession>
<dbReference type="Proteomes" id="UP000003786">
    <property type="component" value="Chromosome 2"/>
</dbReference>
<dbReference type="OrthoDB" id="409650at2759"/>
<dbReference type="eggNOG" id="ENOG502RX5N">
    <property type="taxonomic scope" value="Eukaryota"/>
</dbReference>
<feature type="transmembrane region" description="Helical" evidence="1">
    <location>
        <begin position="20"/>
        <end position="38"/>
    </location>
</feature>
<dbReference type="KEGG" id="tot:TOT_020001078"/>
<proteinExistence type="predicted"/>
<keyword evidence="1" id="KW-0812">Transmembrane</keyword>
<evidence type="ECO:0000313" key="3">
    <source>
        <dbReference type="Proteomes" id="UP000003786"/>
    </source>
</evidence>
<sequence length="68" mass="7733">MSLPSSYGSYLVKKKYGTKLGLLTEVVLLVTSFFWMALGTIEVSMSTTCQETSPVIWWICFVSINIFW</sequence>
<evidence type="ECO:0000256" key="1">
    <source>
        <dbReference type="SAM" id="Phobius"/>
    </source>
</evidence>
<keyword evidence="1" id="KW-0472">Membrane</keyword>
<organism evidence="2 3">
    <name type="scientific">Theileria orientalis strain Shintoku</name>
    <dbReference type="NCBI Taxonomy" id="869250"/>
    <lineage>
        <taxon>Eukaryota</taxon>
        <taxon>Sar</taxon>
        <taxon>Alveolata</taxon>
        <taxon>Apicomplexa</taxon>
        <taxon>Aconoidasida</taxon>
        <taxon>Piroplasmida</taxon>
        <taxon>Theileriidae</taxon>
        <taxon>Theileria</taxon>
    </lineage>
</organism>
<gene>
    <name evidence="2" type="ORF">TOT_020001078</name>
</gene>
<reference evidence="2 3" key="1">
    <citation type="journal article" date="2012" name="MBio">
        <title>Comparative genome analysis of three eukaryotic parasites with differing abilities to transform leukocytes reveals key mediators of Theileria-induced leukocyte transformation.</title>
        <authorList>
            <person name="Hayashida K."/>
            <person name="Hara Y."/>
            <person name="Abe T."/>
            <person name="Yamasaki C."/>
            <person name="Toyoda A."/>
            <person name="Kosuge T."/>
            <person name="Suzuki Y."/>
            <person name="Sato Y."/>
            <person name="Kawashima S."/>
            <person name="Katayama T."/>
            <person name="Wakaguri H."/>
            <person name="Inoue N."/>
            <person name="Homma K."/>
            <person name="Tada-Umezaki M."/>
            <person name="Yagi Y."/>
            <person name="Fujii Y."/>
            <person name="Habara T."/>
            <person name="Kanehisa M."/>
            <person name="Watanabe H."/>
            <person name="Ito K."/>
            <person name="Gojobori T."/>
            <person name="Sugawara H."/>
            <person name="Imanishi T."/>
            <person name="Weir W."/>
            <person name="Gardner M."/>
            <person name="Pain A."/>
            <person name="Shiels B."/>
            <person name="Hattori M."/>
            <person name="Nene V."/>
            <person name="Sugimoto C."/>
        </authorList>
    </citation>
    <scope>NUCLEOTIDE SEQUENCE [LARGE SCALE GENOMIC DNA]</scope>
    <source>
        <strain evidence="2 3">Shintoku</strain>
    </source>
</reference>
<name>J4C896_THEOR</name>